<dbReference type="InterPro" id="IPR012677">
    <property type="entry name" value="Nucleotide-bd_a/b_plait_sf"/>
</dbReference>
<comment type="caution">
    <text evidence="4">The sequence shown here is derived from an EMBL/GenBank/DDBJ whole genome shotgun (WGS) entry which is preliminary data.</text>
</comment>
<dbReference type="SUPFAM" id="SSF54928">
    <property type="entry name" value="RNA-binding domain, RBD"/>
    <property type="match status" value="2"/>
</dbReference>
<dbReference type="PROSITE" id="PS50102">
    <property type="entry name" value="RRM"/>
    <property type="match status" value="1"/>
</dbReference>
<dbReference type="GO" id="GO:0003723">
    <property type="term" value="F:RNA binding"/>
    <property type="evidence" value="ECO:0007669"/>
    <property type="project" value="UniProtKB-UniRule"/>
</dbReference>
<evidence type="ECO:0000256" key="2">
    <source>
        <dbReference type="SAM" id="MobiDB-lite"/>
    </source>
</evidence>
<accession>A0A1Y1WZ82</accession>
<dbReference type="AlphaFoldDB" id="A0A1Y1WZ82"/>
<feature type="domain" description="RRM" evidence="3">
    <location>
        <begin position="60"/>
        <end position="120"/>
    </location>
</feature>
<proteinExistence type="predicted"/>
<dbReference type="Gene3D" id="3.30.70.330">
    <property type="match status" value="1"/>
</dbReference>
<sequence length="363" mass="40004">MENTNTETTTQALNQNNNTAVNGTANNNVNGTTNNNNKPKNTKKGGPRGYQYGKRDYYATGVRVSNLPENVDIETLTKYFSQFGKLNGVNIKNGPNDSKIAEIDFSQKGSASKSVNSLLNYDKDKALFEEKPTTVLLHWNDDNLDPFITAALNSSLPYNILSRSQKVFKRLLITPSPNTQLDKDVIEHLFQYYGKIVLHRFSPTSAHITYNSPQEGVNALFALDELVLPTTTLQIHFGRVEPLLSNWKEQRISLCISRLPLTAKRSHIKIACAGFGEVYIRPTFLPDNLPLRKRIYVDFVNQKEGKEALAGLQEHFIALGFYGVHVNIASNRLPNDNNAQANAAAAATAAAPTPAAAAPAASE</sequence>
<name>A0A1Y1WZ82_9FUNG</name>
<reference evidence="4 5" key="2">
    <citation type="submission" date="2016-08" db="EMBL/GenBank/DDBJ databases">
        <title>Pervasive Adenine N6-methylation of Active Genes in Fungi.</title>
        <authorList>
            <consortium name="DOE Joint Genome Institute"/>
            <person name="Mondo S.J."/>
            <person name="Dannebaum R.O."/>
            <person name="Kuo R.C."/>
            <person name="Labutti K."/>
            <person name="Haridas S."/>
            <person name="Kuo A."/>
            <person name="Salamov A."/>
            <person name="Ahrendt S.R."/>
            <person name="Lipzen A."/>
            <person name="Sullivan W."/>
            <person name="Andreopoulos W.B."/>
            <person name="Clum A."/>
            <person name="Lindquist E."/>
            <person name="Daum C."/>
            <person name="Ramamoorthy G.K."/>
            <person name="Gryganskyi A."/>
            <person name="Culley D."/>
            <person name="Magnuson J.K."/>
            <person name="James T.Y."/>
            <person name="O'Malley M.A."/>
            <person name="Stajich J.E."/>
            <person name="Spatafora J.W."/>
            <person name="Visel A."/>
            <person name="Grigoriev I.V."/>
        </authorList>
    </citation>
    <scope>NUCLEOTIDE SEQUENCE [LARGE SCALE GENOMIC DNA]</scope>
    <source>
        <strain evidence="4 5">S4</strain>
    </source>
</reference>
<dbReference type="CDD" id="cd00590">
    <property type="entry name" value="RRM_SF"/>
    <property type="match status" value="1"/>
</dbReference>
<evidence type="ECO:0000313" key="4">
    <source>
        <dbReference type="EMBL" id="ORX78879.1"/>
    </source>
</evidence>
<dbReference type="InterPro" id="IPR000504">
    <property type="entry name" value="RRM_dom"/>
</dbReference>
<feature type="compositionally biased region" description="Low complexity" evidence="2">
    <location>
        <begin position="1"/>
        <end position="37"/>
    </location>
</feature>
<organism evidence="4 5">
    <name type="scientific">Anaeromyces robustus</name>
    <dbReference type="NCBI Taxonomy" id="1754192"/>
    <lineage>
        <taxon>Eukaryota</taxon>
        <taxon>Fungi</taxon>
        <taxon>Fungi incertae sedis</taxon>
        <taxon>Chytridiomycota</taxon>
        <taxon>Chytridiomycota incertae sedis</taxon>
        <taxon>Neocallimastigomycetes</taxon>
        <taxon>Neocallimastigales</taxon>
        <taxon>Neocallimastigaceae</taxon>
        <taxon>Anaeromyces</taxon>
    </lineage>
</organism>
<dbReference type="SMART" id="SM00360">
    <property type="entry name" value="RRM"/>
    <property type="match status" value="2"/>
</dbReference>
<keyword evidence="5" id="KW-1185">Reference proteome</keyword>
<keyword evidence="1" id="KW-0694">RNA-binding</keyword>
<evidence type="ECO:0000259" key="3">
    <source>
        <dbReference type="PROSITE" id="PS50102"/>
    </source>
</evidence>
<reference evidence="4 5" key="1">
    <citation type="submission" date="2016-08" db="EMBL/GenBank/DDBJ databases">
        <title>A Parts List for Fungal Cellulosomes Revealed by Comparative Genomics.</title>
        <authorList>
            <consortium name="DOE Joint Genome Institute"/>
            <person name="Haitjema C.H."/>
            <person name="Gilmore S.P."/>
            <person name="Henske J.K."/>
            <person name="Solomon K.V."/>
            <person name="De Groot R."/>
            <person name="Kuo A."/>
            <person name="Mondo S.J."/>
            <person name="Salamov A.A."/>
            <person name="Labutti K."/>
            <person name="Zhao Z."/>
            <person name="Chiniquy J."/>
            <person name="Barry K."/>
            <person name="Brewer H.M."/>
            <person name="Purvine S.O."/>
            <person name="Wright A.T."/>
            <person name="Boxma B."/>
            <person name="Van Alen T."/>
            <person name="Hackstein J.H."/>
            <person name="Baker S.E."/>
            <person name="Grigoriev I.V."/>
            <person name="O'Malley M.A."/>
        </authorList>
    </citation>
    <scope>NUCLEOTIDE SEQUENCE [LARGE SCALE GENOMIC DNA]</scope>
    <source>
        <strain evidence="4 5">S4</strain>
    </source>
</reference>
<dbReference type="InterPro" id="IPR035979">
    <property type="entry name" value="RBD_domain_sf"/>
</dbReference>
<evidence type="ECO:0000256" key="1">
    <source>
        <dbReference type="PROSITE-ProRule" id="PRU00176"/>
    </source>
</evidence>
<dbReference type="Pfam" id="PF00076">
    <property type="entry name" value="RRM_1"/>
    <property type="match status" value="1"/>
</dbReference>
<dbReference type="Proteomes" id="UP000193944">
    <property type="component" value="Unassembled WGS sequence"/>
</dbReference>
<evidence type="ECO:0000313" key="5">
    <source>
        <dbReference type="Proteomes" id="UP000193944"/>
    </source>
</evidence>
<feature type="region of interest" description="Disordered" evidence="2">
    <location>
        <begin position="1"/>
        <end position="51"/>
    </location>
</feature>
<dbReference type="OrthoDB" id="2125994at2759"/>
<gene>
    <name evidence="4" type="ORF">BCR32DRAFT_246836</name>
</gene>
<protein>
    <recommendedName>
        <fullName evidence="3">RRM domain-containing protein</fullName>
    </recommendedName>
</protein>
<dbReference type="EMBL" id="MCFG01000195">
    <property type="protein sequence ID" value="ORX78879.1"/>
    <property type="molecule type" value="Genomic_DNA"/>
</dbReference>